<dbReference type="AlphaFoldDB" id="A0A512D5L9"/>
<proteinExistence type="predicted"/>
<dbReference type="Proteomes" id="UP000321534">
    <property type="component" value="Unassembled WGS sequence"/>
</dbReference>
<gene>
    <name evidence="2" type="ORF">TAE01_33900</name>
</gene>
<name>A0A512D5L9_9MICO</name>
<reference evidence="2 3" key="1">
    <citation type="submission" date="2019-07" db="EMBL/GenBank/DDBJ databases">
        <title>Whole genome shotgun sequence of Terrabacter aerolatus NBRC 106305.</title>
        <authorList>
            <person name="Hosoyama A."/>
            <person name="Uohara A."/>
            <person name="Ohji S."/>
            <person name="Ichikawa N."/>
        </authorList>
    </citation>
    <scope>NUCLEOTIDE SEQUENCE [LARGE SCALE GENOMIC DNA]</scope>
    <source>
        <strain evidence="2 3">NBRC 106305</strain>
    </source>
</reference>
<accession>A0A512D5L9</accession>
<sequence length="122" mass="12373">MVPLDVADRTWPAGADGPLEPARLAAQVLEVGVGGQGQGHDGLLSSCPRALIGPKGGRTACCSAPGRLSPFPRTGGDLDATASVRPRAGGRQDTAYAIGFTPPTRHPRGGRRRRGGILGGIG</sequence>
<feature type="compositionally biased region" description="Basic residues" evidence="1">
    <location>
        <begin position="105"/>
        <end position="115"/>
    </location>
</feature>
<feature type="region of interest" description="Disordered" evidence="1">
    <location>
        <begin position="68"/>
        <end position="122"/>
    </location>
</feature>
<dbReference type="EMBL" id="BJYX01000022">
    <property type="protein sequence ID" value="GEO31580.1"/>
    <property type="molecule type" value="Genomic_DNA"/>
</dbReference>
<comment type="caution">
    <text evidence="2">The sequence shown here is derived from an EMBL/GenBank/DDBJ whole genome shotgun (WGS) entry which is preliminary data.</text>
</comment>
<evidence type="ECO:0000313" key="2">
    <source>
        <dbReference type="EMBL" id="GEO31580.1"/>
    </source>
</evidence>
<protein>
    <submittedName>
        <fullName evidence="2">Uncharacterized protein</fullName>
    </submittedName>
</protein>
<evidence type="ECO:0000313" key="3">
    <source>
        <dbReference type="Proteomes" id="UP000321534"/>
    </source>
</evidence>
<keyword evidence="3" id="KW-1185">Reference proteome</keyword>
<organism evidence="2 3">
    <name type="scientific">Terrabacter aerolatus</name>
    <dbReference type="NCBI Taxonomy" id="422442"/>
    <lineage>
        <taxon>Bacteria</taxon>
        <taxon>Bacillati</taxon>
        <taxon>Actinomycetota</taxon>
        <taxon>Actinomycetes</taxon>
        <taxon>Micrococcales</taxon>
        <taxon>Intrasporangiaceae</taxon>
        <taxon>Terrabacter</taxon>
    </lineage>
</organism>
<evidence type="ECO:0000256" key="1">
    <source>
        <dbReference type="SAM" id="MobiDB-lite"/>
    </source>
</evidence>